<dbReference type="InterPro" id="IPR018325">
    <property type="entry name" value="Rad4/PNGase_transGLS-fold"/>
</dbReference>
<dbReference type="SMART" id="SM01032">
    <property type="entry name" value="BHD_3"/>
    <property type="match status" value="1"/>
</dbReference>
<dbReference type="FunFam" id="3.30.70.2460:FF:000001">
    <property type="entry name" value="DNA repair protein Rad4 family"/>
    <property type="match status" value="1"/>
</dbReference>
<dbReference type="Gene3D" id="2.20.20.110">
    <property type="entry name" value="Rad4, beta-hairpin domain BHD1"/>
    <property type="match status" value="1"/>
</dbReference>
<dbReference type="STRING" id="543379.A0A232EIB2"/>
<dbReference type="GO" id="GO:0006298">
    <property type="term" value="P:mismatch repair"/>
    <property type="evidence" value="ECO:0007669"/>
    <property type="project" value="TreeGrafter"/>
</dbReference>
<dbReference type="SMART" id="SM01031">
    <property type="entry name" value="BHD_2"/>
    <property type="match status" value="1"/>
</dbReference>
<dbReference type="InterPro" id="IPR018326">
    <property type="entry name" value="Rad4_beta-hairpin_dom1"/>
</dbReference>
<feature type="compositionally biased region" description="Low complexity" evidence="7">
    <location>
        <begin position="455"/>
        <end position="469"/>
    </location>
</feature>
<evidence type="ECO:0000313" key="12">
    <source>
        <dbReference type="Proteomes" id="UP000215335"/>
    </source>
</evidence>
<keyword evidence="6" id="KW-0539">Nucleus</keyword>
<dbReference type="Pfam" id="PF10405">
    <property type="entry name" value="BHD_3"/>
    <property type="match status" value="1"/>
</dbReference>
<evidence type="ECO:0000256" key="5">
    <source>
        <dbReference type="ARBA" id="ARBA00023204"/>
    </source>
</evidence>
<comment type="subcellular location">
    <subcellularLocation>
        <location evidence="1">Nucleus</location>
    </subcellularLocation>
</comment>
<proteinExistence type="inferred from homology"/>
<dbReference type="NCBIfam" id="TIGR00605">
    <property type="entry name" value="rad4"/>
    <property type="match status" value="1"/>
</dbReference>
<feature type="region of interest" description="Disordered" evidence="7">
    <location>
        <begin position="1154"/>
        <end position="1260"/>
    </location>
</feature>
<dbReference type="GO" id="GO:0000111">
    <property type="term" value="C:nucleotide-excision repair factor 2 complex"/>
    <property type="evidence" value="ECO:0007669"/>
    <property type="project" value="TreeGrafter"/>
</dbReference>
<evidence type="ECO:0008006" key="13">
    <source>
        <dbReference type="Google" id="ProtNLM"/>
    </source>
</evidence>
<dbReference type="InterPro" id="IPR018327">
    <property type="entry name" value="BHD_2"/>
</dbReference>
<evidence type="ECO:0000256" key="7">
    <source>
        <dbReference type="SAM" id="MobiDB-lite"/>
    </source>
</evidence>
<dbReference type="Gene3D" id="3.30.70.2460">
    <property type="entry name" value="Rad4, beta-hairpin domain BHD3"/>
    <property type="match status" value="1"/>
</dbReference>
<feature type="compositionally biased region" description="Acidic residues" evidence="7">
    <location>
        <begin position="936"/>
        <end position="946"/>
    </location>
</feature>
<keyword evidence="3" id="KW-0227">DNA damage</keyword>
<dbReference type="InterPro" id="IPR004583">
    <property type="entry name" value="DNA_repair_Rad4"/>
</dbReference>
<name>A0A232EIB2_9HYME</name>
<accession>A0A232EIB2</accession>
<evidence type="ECO:0000259" key="10">
    <source>
        <dbReference type="SMART" id="SM01032"/>
    </source>
</evidence>
<gene>
    <name evidence="11" type="ORF">TSAR_014378</name>
</gene>
<feature type="region of interest" description="Disordered" evidence="7">
    <location>
        <begin position="324"/>
        <end position="543"/>
    </location>
</feature>
<feature type="compositionally biased region" description="Low complexity" evidence="7">
    <location>
        <begin position="1229"/>
        <end position="1241"/>
    </location>
</feature>
<evidence type="ECO:0000256" key="1">
    <source>
        <dbReference type="ARBA" id="ARBA00004123"/>
    </source>
</evidence>
<organism evidence="11 12">
    <name type="scientific">Trichomalopsis sarcophagae</name>
    <dbReference type="NCBI Taxonomy" id="543379"/>
    <lineage>
        <taxon>Eukaryota</taxon>
        <taxon>Metazoa</taxon>
        <taxon>Ecdysozoa</taxon>
        <taxon>Arthropoda</taxon>
        <taxon>Hexapoda</taxon>
        <taxon>Insecta</taxon>
        <taxon>Pterygota</taxon>
        <taxon>Neoptera</taxon>
        <taxon>Endopterygota</taxon>
        <taxon>Hymenoptera</taxon>
        <taxon>Apocrita</taxon>
        <taxon>Proctotrupomorpha</taxon>
        <taxon>Chalcidoidea</taxon>
        <taxon>Pteromalidae</taxon>
        <taxon>Pteromalinae</taxon>
        <taxon>Trichomalopsis</taxon>
    </lineage>
</organism>
<feature type="compositionally biased region" description="Basic residues" evidence="7">
    <location>
        <begin position="530"/>
        <end position="539"/>
    </location>
</feature>
<feature type="compositionally biased region" description="Basic and acidic residues" evidence="7">
    <location>
        <begin position="1086"/>
        <end position="1095"/>
    </location>
</feature>
<feature type="compositionally biased region" description="Acidic residues" evidence="7">
    <location>
        <begin position="1050"/>
        <end position="1063"/>
    </location>
</feature>
<feature type="compositionally biased region" description="Basic and acidic residues" evidence="7">
    <location>
        <begin position="1122"/>
        <end position="1138"/>
    </location>
</feature>
<dbReference type="InterPro" id="IPR042488">
    <property type="entry name" value="Rad4_BHD3_sf"/>
</dbReference>
<feature type="compositionally biased region" description="Polar residues" evidence="7">
    <location>
        <begin position="80"/>
        <end position="96"/>
    </location>
</feature>
<dbReference type="GO" id="GO:0003684">
    <property type="term" value="F:damaged DNA binding"/>
    <property type="evidence" value="ECO:0007669"/>
    <property type="project" value="InterPro"/>
</dbReference>
<protein>
    <recommendedName>
        <fullName evidence="13">Rad4 beta-hairpin domain-containing protein</fullName>
    </recommendedName>
</protein>
<feature type="region of interest" description="Disordered" evidence="7">
    <location>
        <begin position="1040"/>
        <end position="1103"/>
    </location>
</feature>
<evidence type="ECO:0000259" key="8">
    <source>
        <dbReference type="SMART" id="SM01030"/>
    </source>
</evidence>
<evidence type="ECO:0000256" key="4">
    <source>
        <dbReference type="ARBA" id="ARBA00023125"/>
    </source>
</evidence>
<dbReference type="SUPFAM" id="SSF54001">
    <property type="entry name" value="Cysteine proteinases"/>
    <property type="match status" value="1"/>
</dbReference>
<feature type="compositionally biased region" description="Basic and acidic residues" evidence="7">
    <location>
        <begin position="380"/>
        <end position="394"/>
    </location>
</feature>
<dbReference type="InterPro" id="IPR018328">
    <property type="entry name" value="Rad4_beta-hairpin_dom3"/>
</dbReference>
<dbReference type="OrthoDB" id="300780at2759"/>
<dbReference type="Gene3D" id="3.90.260.10">
    <property type="entry name" value="Transglutaminase-like"/>
    <property type="match status" value="1"/>
</dbReference>
<dbReference type="SMART" id="SM01030">
    <property type="entry name" value="BHD_1"/>
    <property type="match status" value="1"/>
</dbReference>
<feature type="compositionally biased region" description="Basic residues" evidence="7">
    <location>
        <begin position="1189"/>
        <end position="1203"/>
    </location>
</feature>
<feature type="compositionally biased region" description="Polar residues" evidence="7">
    <location>
        <begin position="60"/>
        <end position="70"/>
    </location>
</feature>
<sequence length="1260" mass="142136">MSQLSDDDSSDSSNEFLVPAHKIDLSSSFFNQSATKKPNPKKTQAIQSSPEDSDSEFDYSNDNNVSSTELLAQVLKNLENAKNQSFTADTSQSEPSASRPAEQASDSKGDDLSKQINDLLMQGESASTLAKADVQDENEAEDSKAEVKSEYTIPQKGVQIHLPGENVRFDRKKKKERDLQKVLQSKINSRIRSSQLFVHKVGLLCWLSHGFFLNKLANEPELLAIALSLVSSSNYPKGRPDLKYMEKFTKWFTGQFKIVDQHKEVVFSKELLLQRFSDKKIDNYVELILLYIATVRGMGINCRLVISLRPARLKPAPEQLFKIPANEESDTKSKKVKAGNGKSTKQKKNTQKAAAKSKTGKRKATSKEQSVSPSKAIPENSREAAKTASEEAKKKAAAILKGKLNTSNKKTENSKKGKKDDSDSEEEKSIIDESDMTLARKLRLRTNKTKESENGKSSTSKNKSNANAKSKADKSCKKRKHDSSSDEEFSADEEISNDESEFSSDEEYIEKKPKKRAKQSNKNESISSKLAKKSNKQRKLLSSDEDDQITVKNAFNVWVEVYVESEESWISIDVLNQKIHCVSDIYKKAGNPVLYVVAWNSAGTIKDVTRRYCPHWLTDTRKKRVDEKWWSETLLGWKEKKTAISKAEDEQLLQRELEQPLPKTVGECKGHPLYVLTRHLLKFEALYPPDAVPLGHLKTGEAIYSRHCVHTLMSRETWVKKARVVKPAQEAYKIVKSMPKYDKLSGMKIKDQPLELFGKWQTNPYEPPVAKDGKVPRNEYGNVDLFKMCMLPKGCVYINLPALNRVARKLNIDCAPACVGFNFGCRGALPAFEGYVVCAEYEDTVREAWEEEQVEAQKRAKERREKRIYGNWKKLIKGLLIREKLAAKYNFGDDDDVKNGENKIVKPTIKKAATTKKAPAKKAVKQTYRKILREESSDEEEEDSEIEEKQSETVRKSSRFTRKVVTKTVNYDESETDEEVRPVITEKKSIFKKINAAAITAKKAAEKDENREQPDDEEIIVDKMVPNKRTTSAKKLKASKAKFVTKVSEKEEEDENVDDEEMEGVSKNVRPKRAVTAEKVASKAKKISETEKSSAEEETGPLVTEKKSIFKKINAAAITAKKAAEKDKEQEQTYHEDMGDIVSKTKTSIAKKLKALSAKSATKLSRKEEEDQNVDDGEMEEASTEEKKNKRPKRAVAAKVKKPSKPEESAGKDEEQKAFVTKNKKPVPQKKVTVTTTKVATRASKRNKQEPGNLTKKAKR</sequence>
<dbReference type="Pfam" id="PF03835">
    <property type="entry name" value="Rad4"/>
    <property type="match status" value="1"/>
</dbReference>
<feature type="compositionally biased region" description="Basic and acidic residues" evidence="7">
    <location>
        <begin position="1003"/>
        <end position="1013"/>
    </location>
</feature>
<comment type="similarity">
    <text evidence="2">Belongs to the XPC family.</text>
</comment>
<feature type="region of interest" description="Disordered" evidence="7">
    <location>
        <begin position="1120"/>
        <end position="1142"/>
    </location>
</feature>
<dbReference type="InterPro" id="IPR036985">
    <property type="entry name" value="Transglutaminase-like_sf"/>
</dbReference>
<dbReference type="InterPro" id="IPR038765">
    <property type="entry name" value="Papain-like_cys_pep_sf"/>
</dbReference>
<keyword evidence="12" id="KW-1185">Reference proteome</keyword>
<reference evidence="11 12" key="1">
    <citation type="journal article" date="2017" name="Curr. Biol.">
        <title>The Evolution of Venom by Co-option of Single-Copy Genes.</title>
        <authorList>
            <person name="Martinson E.O."/>
            <person name="Mrinalini"/>
            <person name="Kelkar Y.D."/>
            <person name="Chang C.H."/>
            <person name="Werren J.H."/>
        </authorList>
    </citation>
    <scope>NUCLEOTIDE SEQUENCE [LARGE SCALE GENOMIC DNA]</scope>
    <source>
        <strain evidence="11 12">Alberta</strain>
        <tissue evidence="11">Whole body</tissue>
    </source>
</reference>
<dbReference type="GO" id="GO:0003697">
    <property type="term" value="F:single-stranded DNA binding"/>
    <property type="evidence" value="ECO:0007669"/>
    <property type="project" value="TreeGrafter"/>
</dbReference>
<keyword evidence="4" id="KW-0238">DNA-binding</keyword>
<evidence type="ECO:0000313" key="11">
    <source>
        <dbReference type="EMBL" id="OXU18058.1"/>
    </source>
</evidence>
<dbReference type="GO" id="GO:0071942">
    <property type="term" value="C:XPC complex"/>
    <property type="evidence" value="ECO:0007669"/>
    <property type="project" value="TreeGrafter"/>
</dbReference>
<dbReference type="GO" id="GO:0006289">
    <property type="term" value="P:nucleotide-excision repair"/>
    <property type="evidence" value="ECO:0007669"/>
    <property type="project" value="InterPro"/>
</dbReference>
<dbReference type="InterPro" id="IPR018026">
    <property type="entry name" value="DNA_repair_Rad4-like"/>
</dbReference>
<feature type="region of interest" description="Disordered" evidence="7">
    <location>
        <begin position="127"/>
        <end position="150"/>
    </location>
</feature>
<feature type="compositionally biased region" description="Basic and acidic residues" evidence="7">
    <location>
        <begin position="1204"/>
        <end position="1217"/>
    </location>
</feature>
<dbReference type="Pfam" id="PF10403">
    <property type="entry name" value="BHD_1"/>
    <property type="match status" value="1"/>
</dbReference>
<evidence type="ECO:0000256" key="6">
    <source>
        <dbReference type="ARBA" id="ARBA00023242"/>
    </source>
</evidence>
<feature type="compositionally biased region" description="Polar residues" evidence="7">
    <location>
        <begin position="29"/>
        <end position="50"/>
    </location>
</feature>
<feature type="compositionally biased region" description="Basic and acidic residues" evidence="7">
    <location>
        <begin position="409"/>
        <end position="431"/>
    </location>
</feature>
<dbReference type="PANTHER" id="PTHR12135:SF0">
    <property type="entry name" value="DNA REPAIR PROTEIN COMPLEMENTING XP-C CELLS"/>
    <property type="match status" value="1"/>
</dbReference>
<evidence type="ECO:0000259" key="9">
    <source>
        <dbReference type="SMART" id="SM01031"/>
    </source>
</evidence>
<evidence type="ECO:0000256" key="2">
    <source>
        <dbReference type="ARBA" id="ARBA00009525"/>
    </source>
</evidence>
<dbReference type="GO" id="GO:0005737">
    <property type="term" value="C:cytoplasm"/>
    <property type="evidence" value="ECO:0007669"/>
    <property type="project" value="TreeGrafter"/>
</dbReference>
<dbReference type="EMBL" id="NNAY01004319">
    <property type="protein sequence ID" value="OXU18058.1"/>
    <property type="molecule type" value="Genomic_DNA"/>
</dbReference>
<comment type="caution">
    <text evidence="11">The sequence shown here is derived from an EMBL/GenBank/DDBJ whole genome shotgun (WGS) entry which is preliminary data.</text>
</comment>
<evidence type="ECO:0000256" key="3">
    <source>
        <dbReference type="ARBA" id="ARBA00022763"/>
    </source>
</evidence>
<feature type="domain" description="Rad4 beta-hairpin" evidence="9">
    <location>
        <begin position="712"/>
        <end position="768"/>
    </location>
</feature>
<feature type="compositionally biased region" description="Acidic residues" evidence="7">
    <location>
        <begin position="485"/>
        <end position="508"/>
    </location>
</feature>
<feature type="region of interest" description="Disordered" evidence="7">
    <location>
        <begin position="934"/>
        <end position="954"/>
    </location>
</feature>
<feature type="compositionally biased region" description="Acidic residues" evidence="7">
    <location>
        <begin position="1170"/>
        <end position="1183"/>
    </location>
</feature>
<dbReference type="PANTHER" id="PTHR12135">
    <property type="entry name" value="DNA REPAIR PROTEIN XP-C / RAD4"/>
    <property type="match status" value="1"/>
</dbReference>
<dbReference type="Proteomes" id="UP000215335">
    <property type="component" value="Unassembled WGS sequence"/>
</dbReference>
<feature type="region of interest" description="Disordered" evidence="7">
    <location>
        <begin position="1001"/>
        <end position="1020"/>
    </location>
</feature>
<feature type="region of interest" description="Disordered" evidence="7">
    <location>
        <begin position="29"/>
        <end position="111"/>
    </location>
</feature>
<keyword evidence="5" id="KW-0234">DNA repair</keyword>
<feature type="domain" description="Rad4 beta-hairpin" evidence="10">
    <location>
        <begin position="775"/>
        <end position="849"/>
    </location>
</feature>
<dbReference type="AlphaFoldDB" id="A0A232EIB2"/>
<feature type="domain" description="Rad4 beta-hairpin" evidence="8">
    <location>
        <begin position="657"/>
        <end position="710"/>
    </location>
</feature>